<sequence>MKICKEIYQYRQMIFSLVKKDLRGRYKGSVLGFLWTFINPLMQLVVYTFVFTYIMKAGIDKYYLYLFVALIPWIFFSSAITGGSSSIVAQKDLIKKIYFPREVIPISYVTSCFVNMLLCFLIIFPVMVISGISLNPLALLCLPVIMIVEYFLALGMAMLSSAVTVYFRDLEHILGIITMVWMYMTPIFYSIDMIPEKLRFVYHINPMSSVISCYRDVLYYAQVPDLTSLLEAVVLGALFLVLGMLAFGKLKKGFAEEL</sequence>
<keyword evidence="8 9" id="KW-0472">Membrane</keyword>
<dbReference type="GO" id="GO:0015920">
    <property type="term" value="P:lipopolysaccharide transport"/>
    <property type="evidence" value="ECO:0007669"/>
    <property type="project" value="TreeGrafter"/>
</dbReference>
<feature type="transmembrane region" description="Helical" evidence="9">
    <location>
        <begin position="229"/>
        <end position="248"/>
    </location>
</feature>
<dbReference type="GO" id="GO:0043190">
    <property type="term" value="C:ATP-binding cassette (ABC) transporter complex"/>
    <property type="evidence" value="ECO:0007669"/>
    <property type="project" value="InterPro"/>
</dbReference>
<evidence type="ECO:0000313" key="11">
    <source>
        <dbReference type="EMBL" id="ERJ93761.1"/>
    </source>
</evidence>
<evidence type="ECO:0000256" key="7">
    <source>
        <dbReference type="ARBA" id="ARBA00022989"/>
    </source>
</evidence>
<dbReference type="PANTHER" id="PTHR30413:SF8">
    <property type="entry name" value="TRANSPORT PERMEASE PROTEIN"/>
    <property type="match status" value="1"/>
</dbReference>
<feature type="transmembrane region" description="Helical" evidence="9">
    <location>
        <begin position="172"/>
        <end position="191"/>
    </location>
</feature>
<dbReference type="InterPro" id="IPR000412">
    <property type="entry name" value="ABC_2_transport"/>
</dbReference>
<evidence type="ECO:0000256" key="2">
    <source>
        <dbReference type="ARBA" id="ARBA00007783"/>
    </source>
</evidence>
<protein>
    <recommendedName>
        <fullName evidence="9">Transport permease protein</fullName>
    </recommendedName>
</protein>
<proteinExistence type="inferred from homology"/>
<organism evidence="11 12">
    <name type="scientific">Ruminococcus callidus ATCC 27760</name>
    <dbReference type="NCBI Taxonomy" id="411473"/>
    <lineage>
        <taxon>Bacteria</taxon>
        <taxon>Bacillati</taxon>
        <taxon>Bacillota</taxon>
        <taxon>Clostridia</taxon>
        <taxon>Eubacteriales</taxon>
        <taxon>Oscillospiraceae</taxon>
        <taxon>Ruminococcus</taxon>
    </lineage>
</organism>
<name>U2K5I2_9FIRM</name>
<dbReference type="PIRSF" id="PIRSF006648">
    <property type="entry name" value="DrrB"/>
    <property type="match status" value="1"/>
</dbReference>
<keyword evidence="3 9" id="KW-0813">Transport</keyword>
<evidence type="ECO:0000256" key="8">
    <source>
        <dbReference type="ARBA" id="ARBA00023136"/>
    </source>
</evidence>
<keyword evidence="12" id="KW-1185">Reference proteome</keyword>
<gene>
    <name evidence="11" type="ORF">RUMCAL_02186</name>
</gene>
<evidence type="ECO:0000256" key="9">
    <source>
        <dbReference type="RuleBase" id="RU361157"/>
    </source>
</evidence>
<dbReference type="Proteomes" id="UP000016662">
    <property type="component" value="Unassembled WGS sequence"/>
</dbReference>
<keyword evidence="7 9" id="KW-1133">Transmembrane helix</keyword>
<dbReference type="EMBL" id="AWVF01000274">
    <property type="protein sequence ID" value="ERJ93761.1"/>
    <property type="molecule type" value="Genomic_DNA"/>
</dbReference>
<evidence type="ECO:0000256" key="4">
    <source>
        <dbReference type="ARBA" id="ARBA00022475"/>
    </source>
</evidence>
<reference evidence="11 12" key="1">
    <citation type="submission" date="2013-07" db="EMBL/GenBank/DDBJ databases">
        <authorList>
            <person name="Weinstock G."/>
            <person name="Sodergren E."/>
            <person name="Wylie T."/>
            <person name="Fulton L."/>
            <person name="Fulton R."/>
            <person name="Fronick C."/>
            <person name="O'Laughlin M."/>
            <person name="Godfrey J."/>
            <person name="Miner T."/>
            <person name="Herter B."/>
            <person name="Appelbaum E."/>
            <person name="Cordes M."/>
            <person name="Lek S."/>
            <person name="Wollam A."/>
            <person name="Pepin K.H."/>
            <person name="Palsikar V.B."/>
            <person name="Mitreva M."/>
            <person name="Wilson R.K."/>
        </authorList>
    </citation>
    <scope>NUCLEOTIDE SEQUENCE [LARGE SCALE GENOMIC DNA]</scope>
    <source>
        <strain evidence="11 12">ATCC 27760</strain>
    </source>
</reference>
<evidence type="ECO:0000256" key="5">
    <source>
        <dbReference type="ARBA" id="ARBA00022519"/>
    </source>
</evidence>
<dbReference type="AlphaFoldDB" id="U2K5I2"/>
<dbReference type="GO" id="GO:0140359">
    <property type="term" value="F:ABC-type transporter activity"/>
    <property type="evidence" value="ECO:0007669"/>
    <property type="project" value="InterPro"/>
</dbReference>
<comment type="similarity">
    <text evidence="2 9">Belongs to the ABC-2 integral membrane protein family.</text>
</comment>
<comment type="subcellular location">
    <subcellularLocation>
        <location evidence="1">Cell inner membrane</location>
        <topology evidence="1">Multi-pass membrane protein</topology>
    </subcellularLocation>
    <subcellularLocation>
        <location evidence="9">Cell membrane</location>
        <topology evidence="9">Multi-pass membrane protein</topology>
    </subcellularLocation>
</comment>
<evidence type="ECO:0000256" key="3">
    <source>
        <dbReference type="ARBA" id="ARBA00022448"/>
    </source>
</evidence>
<dbReference type="RefSeq" id="WP_021683704.1">
    <property type="nucleotide sequence ID" value="NZ_KI260510.1"/>
</dbReference>
<keyword evidence="5" id="KW-0997">Cell inner membrane</keyword>
<dbReference type="STRING" id="411473.RUMCAL_02186"/>
<dbReference type="PATRIC" id="fig|411473.3.peg.1803"/>
<feature type="domain" description="ABC transmembrane type-2" evidence="10">
    <location>
        <begin position="31"/>
        <end position="250"/>
    </location>
</feature>
<evidence type="ECO:0000259" key="10">
    <source>
        <dbReference type="PROSITE" id="PS51012"/>
    </source>
</evidence>
<comment type="caution">
    <text evidence="11">The sequence shown here is derived from an EMBL/GenBank/DDBJ whole genome shotgun (WGS) entry which is preliminary data.</text>
</comment>
<evidence type="ECO:0000313" key="12">
    <source>
        <dbReference type="Proteomes" id="UP000016662"/>
    </source>
</evidence>
<dbReference type="PANTHER" id="PTHR30413">
    <property type="entry name" value="INNER MEMBRANE TRANSPORT PERMEASE"/>
    <property type="match status" value="1"/>
</dbReference>
<dbReference type="GeneID" id="93692767"/>
<dbReference type="PROSITE" id="PS51012">
    <property type="entry name" value="ABC_TM2"/>
    <property type="match status" value="1"/>
</dbReference>
<dbReference type="InterPro" id="IPR013525">
    <property type="entry name" value="ABC2_TM"/>
</dbReference>
<evidence type="ECO:0000256" key="1">
    <source>
        <dbReference type="ARBA" id="ARBA00004429"/>
    </source>
</evidence>
<accession>U2K5I2</accession>
<dbReference type="Pfam" id="PF01061">
    <property type="entry name" value="ABC2_membrane"/>
    <property type="match status" value="1"/>
</dbReference>
<keyword evidence="4 9" id="KW-1003">Cell membrane</keyword>
<dbReference type="HOGENOM" id="CLU_060703_1_1_9"/>
<dbReference type="OrthoDB" id="9786910at2"/>
<evidence type="ECO:0000256" key="6">
    <source>
        <dbReference type="ARBA" id="ARBA00022692"/>
    </source>
</evidence>
<feature type="transmembrane region" description="Helical" evidence="9">
    <location>
        <begin position="137"/>
        <end position="160"/>
    </location>
</feature>
<feature type="transmembrane region" description="Helical" evidence="9">
    <location>
        <begin position="62"/>
        <end position="82"/>
    </location>
</feature>
<keyword evidence="6 9" id="KW-0812">Transmembrane</keyword>
<feature type="transmembrane region" description="Helical" evidence="9">
    <location>
        <begin position="30"/>
        <end position="50"/>
    </location>
</feature>
<dbReference type="eggNOG" id="COG1682">
    <property type="taxonomic scope" value="Bacteria"/>
</dbReference>
<feature type="transmembrane region" description="Helical" evidence="9">
    <location>
        <begin position="103"/>
        <end position="131"/>
    </location>
</feature>
<dbReference type="InterPro" id="IPR047817">
    <property type="entry name" value="ABC2_TM_bact-type"/>
</dbReference>